<gene>
    <name evidence="5" type="ORF">JAO78_007565</name>
</gene>
<dbReference type="CDD" id="cd00130">
    <property type="entry name" value="PAS"/>
    <property type="match status" value="3"/>
</dbReference>
<keyword evidence="6" id="KW-1185">Reference proteome</keyword>
<dbReference type="SMART" id="SM00267">
    <property type="entry name" value="GGDEF"/>
    <property type="match status" value="1"/>
</dbReference>
<dbReference type="Pfam" id="PF13426">
    <property type="entry name" value="PAS_9"/>
    <property type="match status" value="2"/>
</dbReference>
<dbReference type="PANTHER" id="PTHR44757">
    <property type="entry name" value="DIGUANYLATE CYCLASE DGCP"/>
    <property type="match status" value="1"/>
</dbReference>
<dbReference type="Proteomes" id="UP000633814">
    <property type="component" value="Unassembled WGS sequence"/>
</dbReference>
<dbReference type="PROSITE" id="PS50113">
    <property type="entry name" value="PAC"/>
    <property type="match status" value="3"/>
</dbReference>
<dbReference type="InterPro" id="IPR001610">
    <property type="entry name" value="PAC"/>
</dbReference>
<dbReference type="SUPFAM" id="SSF55785">
    <property type="entry name" value="PYP-like sensor domain (PAS domain)"/>
    <property type="match status" value="4"/>
</dbReference>
<evidence type="ECO:0000259" key="1">
    <source>
        <dbReference type="PROSITE" id="PS50112"/>
    </source>
</evidence>
<dbReference type="PROSITE" id="PS50112">
    <property type="entry name" value="PAS"/>
    <property type="match status" value="1"/>
</dbReference>
<feature type="domain" description="GGDEF" evidence="4">
    <location>
        <begin position="542"/>
        <end position="681"/>
    </location>
</feature>
<dbReference type="Pfam" id="PF00990">
    <property type="entry name" value="GGDEF"/>
    <property type="match status" value="1"/>
</dbReference>
<name>A0ABS8C2W4_9ALTE</name>
<dbReference type="SUPFAM" id="SSF55073">
    <property type="entry name" value="Nucleotide cyclase"/>
    <property type="match status" value="1"/>
</dbReference>
<accession>A0ABS8C2W4</accession>
<feature type="domain" description="PAS" evidence="1">
    <location>
        <begin position="400"/>
        <end position="431"/>
    </location>
</feature>
<dbReference type="InterPro" id="IPR000700">
    <property type="entry name" value="PAS-assoc_C"/>
</dbReference>
<dbReference type="InterPro" id="IPR013655">
    <property type="entry name" value="PAS_fold_3"/>
</dbReference>
<dbReference type="InterPro" id="IPR035965">
    <property type="entry name" value="PAS-like_dom_sf"/>
</dbReference>
<dbReference type="InterPro" id="IPR029787">
    <property type="entry name" value="Nucleotide_cyclase"/>
</dbReference>
<dbReference type="CDD" id="cd01949">
    <property type="entry name" value="GGDEF"/>
    <property type="match status" value="1"/>
</dbReference>
<dbReference type="InterPro" id="IPR052155">
    <property type="entry name" value="Biofilm_reg_signaling"/>
</dbReference>
<feature type="domain" description="PAC" evidence="2">
    <location>
        <begin position="83"/>
        <end position="136"/>
    </location>
</feature>
<feature type="domain" description="PAC" evidence="2">
    <location>
        <begin position="458"/>
        <end position="510"/>
    </location>
</feature>
<dbReference type="NCBIfam" id="TIGR00229">
    <property type="entry name" value="sensory_box"/>
    <property type="match status" value="2"/>
</dbReference>
<comment type="caution">
    <text evidence="5">The sequence shown here is derived from an EMBL/GenBank/DDBJ whole genome shotgun (WGS) entry which is preliminary data.</text>
</comment>
<dbReference type="InterPro" id="IPR035919">
    <property type="entry name" value="EAL_sf"/>
</dbReference>
<dbReference type="InterPro" id="IPR000014">
    <property type="entry name" value="PAS"/>
</dbReference>
<dbReference type="Gene3D" id="3.20.20.450">
    <property type="entry name" value="EAL domain"/>
    <property type="match status" value="1"/>
</dbReference>
<dbReference type="InterPro" id="IPR043128">
    <property type="entry name" value="Rev_trsase/Diguanyl_cyclase"/>
</dbReference>
<dbReference type="NCBIfam" id="TIGR00254">
    <property type="entry name" value="GGDEF"/>
    <property type="match status" value="1"/>
</dbReference>
<feature type="domain" description="EAL" evidence="3">
    <location>
        <begin position="690"/>
        <end position="944"/>
    </location>
</feature>
<dbReference type="RefSeq" id="WP_226750771.1">
    <property type="nucleotide sequence ID" value="NZ_JAEINI020000004.1"/>
</dbReference>
<dbReference type="PROSITE" id="PS50883">
    <property type="entry name" value="EAL"/>
    <property type="match status" value="1"/>
</dbReference>
<evidence type="ECO:0000259" key="4">
    <source>
        <dbReference type="PROSITE" id="PS50887"/>
    </source>
</evidence>
<dbReference type="SUPFAM" id="SSF141868">
    <property type="entry name" value="EAL domain-like"/>
    <property type="match status" value="1"/>
</dbReference>
<evidence type="ECO:0000313" key="6">
    <source>
        <dbReference type="Proteomes" id="UP000633814"/>
    </source>
</evidence>
<evidence type="ECO:0000259" key="3">
    <source>
        <dbReference type="PROSITE" id="PS50883"/>
    </source>
</evidence>
<organism evidence="5 6">
    <name type="scientific">Alishewanella maricola</name>
    <dbReference type="NCBI Taxonomy" id="2795740"/>
    <lineage>
        <taxon>Bacteria</taxon>
        <taxon>Pseudomonadati</taxon>
        <taxon>Pseudomonadota</taxon>
        <taxon>Gammaproteobacteria</taxon>
        <taxon>Alteromonadales</taxon>
        <taxon>Alteromonadaceae</taxon>
        <taxon>Alishewanella</taxon>
    </lineage>
</organism>
<dbReference type="Gene3D" id="2.10.70.100">
    <property type="match status" value="1"/>
</dbReference>
<dbReference type="PANTHER" id="PTHR44757:SF2">
    <property type="entry name" value="BIOFILM ARCHITECTURE MAINTENANCE PROTEIN MBAA"/>
    <property type="match status" value="1"/>
</dbReference>
<dbReference type="EMBL" id="JAEINI020000004">
    <property type="protein sequence ID" value="MCB5226674.1"/>
    <property type="molecule type" value="Genomic_DNA"/>
</dbReference>
<reference evidence="5 6" key="1">
    <citation type="submission" date="2021-10" db="EMBL/GenBank/DDBJ databases">
        <title>Alishewanella koreense sp. nov. isolated from seawater of southwestern coast in South Korea and the proposal for the reclassification of Rheinheimera perlucida and Rheinheimera tuosuensis as Arsukibacterium perlucida and Arsukibacterium tuosuensis.</title>
        <authorList>
            <person name="Kim K.H."/>
            <person name="Ruan W."/>
            <person name="Kim K.R."/>
            <person name="Baek J.H."/>
            <person name="Jeon C.O."/>
        </authorList>
    </citation>
    <scope>NUCLEOTIDE SEQUENCE [LARGE SCALE GENOMIC DNA]</scope>
    <source>
        <strain evidence="5 6">16-MA</strain>
    </source>
</reference>
<dbReference type="Gene3D" id="3.30.70.270">
    <property type="match status" value="1"/>
</dbReference>
<evidence type="ECO:0000259" key="2">
    <source>
        <dbReference type="PROSITE" id="PS50113"/>
    </source>
</evidence>
<dbReference type="SMART" id="SM00052">
    <property type="entry name" value="EAL"/>
    <property type="match status" value="1"/>
</dbReference>
<dbReference type="InterPro" id="IPR000160">
    <property type="entry name" value="GGDEF_dom"/>
</dbReference>
<feature type="domain" description="PAC" evidence="2">
    <location>
        <begin position="213"/>
        <end position="266"/>
    </location>
</feature>
<sequence>MNTQYSQLELLRCLNLAVVVHAPDTRIIYSNILACELLGLTEEQMQGKKGIDPAWNFITEQSTVMPLADYPVNRIISSRQRLKNLVLGIVSPHLTEPNWVSVDGFPEFDLNGELTQVIINFYDVTNLKKAQEQLRQSEELLRLSSELANVAAWERDLVTGTITRSSNHDKLYGLSELGPYDFNTFINVTHPEDREKFTLFIDSAIAQGGADQYKFDFRIHYPDQSIHWLNVVGQVIARDENGVGTKLRGFITDITDRKQAELAVHKSQKLLAETEQIGKVGGWEFNIDSGKQTWTEEVYHIHELDPESDPSVAIGINFYTPTSKPIIALAVDRIIKYGEPFDLELEIITAKGNLRNVHAIGRADFENRRVYGFFQDITDRKQAEVQLRIAATAFESQQGMMVTDINKSIISVNKAFTTITGYSPEQAIGQTPSLLQSGRHEADFYQSLWASVDAHGSWQGEIWNRRQNGEIYPEILSITAVKNDQGHTSHYVGVFSDISARKAIEEKVEHLAFYDSLTGLPNRLLLIDRMQQALSSSVRSGAKTALLFVDLDEFKNINDTAGHPIGDKLLQMVAKRLESSVREGDTVARWGGDEFVVLLEGLNSSTEEAASQAASIGEKILSLLAQNYRLDGFEHQCTASIGVTLVDTQNLQNIDNCLQQADLAMYQAKGAGKNTLRFFEPQMQASMSARVALQTDLRQAIYLKQFSLHYQAQVAEGIGIVGVEALIRWTHPEHGLIPPANFIHIAEETGLILPIGSWVLETACSQLASWANIPVMADLSISVNVSARQFMQVDWVDQVLAIIKNTGANPNLLKLELTESMLAQNTEDIISKMTLLKAHGIGFSLDDFGTGYSSLSYLKLLPMDQLKIDSSFVRDILIDPNDSAIAQMVIGLAKNLGLTVIAEGVETEAQRNALSKLGCYEYQGYLYSKPLPIREFEAFLNRFEKSALQE</sequence>
<dbReference type="Pfam" id="PF08447">
    <property type="entry name" value="PAS_3"/>
    <property type="match status" value="1"/>
</dbReference>
<proteinExistence type="predicted"/>
<protein>
    <submittedName>
        <fullName evidence="5">EAL domain-containing protein</fullName>
    </submittedName>
</protein>
<dbReference type="SMART" id="SM00091">
    <property type="entry name" value="PAS"/>
    <property type="match status" value="3"/>
</dbReference>
<dbReference type="SMART" id="SM00086">
    <property type="entry name" value="PAC"/>
    <property type="match status" value="4"/>
</dbReference>
<dbReference type="CDD" id="cd01948">
    <property type="entry name" value="EAL"/>
    <property type="match status" value="1"/>
</dbReference>
<dbReference type="InterPro" id="IPR001633">
    <property type="entry name" value="EAL_dom"/>
</dbReference>
<evidence type="ECO:0000313" key="5">
    <source>
        <dbReference type="EMBL" id="MCB5226674.1"/>
    </source>
</evidence>
<dbReference type="Pfam" id="PF00563">
    <property type="entry name" value="EAL"/>
    <property type="match status" value="1"/>
</dbReference>
<dbReference type="Gene3D" id="3.30.450.20">
    <property type="entry name" value="PAS domain"/>
    <property type="match status" value="4"/>
</dbReference>
<dbReference type="PROSITE" id="PS50887">
    <property type="entry name" value="GGDEF"/>
    <property type="match status" value="1"/>
</dbReference>